<evidence type="ECO:0000256" key="11">
    <source>
        <dbReference type="ARBA" id="ARBA00023317"/>
    </source>
</evidence>
<dbReference type="RefSeq" id="WP_132297517.1">
    <property type="nucleotide sequence ID" value="NZ_SKBM01000054.1"/>
</dbReference>
<keyword evidence="7 12" id="KW-0418">Kinase</keyword>
<dbReference type="Gene3D" id="2.40.33.10">
    <property type="entry name" value="PK beta-barrel domain-like"/>
    <property type="match status" value="1"/>
</dbReference>
<dbReference type="InterPro" id="IPR015813">
    <property type="entry name" value="Pyrv/PenolPyrv_kinase-like_dom"/>
</dbReference>
<dbReference type="GO" id="GO:0030955">
    <property type="term" value="F:potassium ion binding"/>
    <property type="evidence" value="ECO:0007669"/>
    <property type="project" value="InterPro"/>
</dbReference>
<keyword evidence="10 12" id="KW-0324">Glycolysis</keyword>
<comment type="caution">
    <text evidence="14">The sequence shown here is derived from an EMBL/GenBank/DDBJ whole genome shotgun (WGS) entry which is preliminary data.</text>
</comment>
<dbReference type="SUPFAM" id="SSF51621">
    <property type="entry name" value="Phosphoenolpyruvate/pyruvate domain"/>
    <property type="match status" value="1"/>
</dbReference>
<dbReference type="Pfam" id="PF00224">
    <property type="entry name" value="PK"/>
    <property type="match status" value="1"/>
</dbReference>
<accession>A0A4R4D3V4</accession>
<evidence type="ECO:0000256" key="10">
    <source>
        <dbReference type="ARBA" id="ARBA00023152"/>
    </source>
</evidence>
<evidence type="ECO:0000256" key="4">
    <source>
        <dbReference type="ARBA" id="ARBA00022679"/>
    </source>
</evidence>
<dbReference type="GO" id="GO:0005524">
    <property type="term" value="F:ATP binding"/>
    <property type="evidence" value="ECO:0007669"/>
    <property type="project" value="UniProtKB-KW"/>
</dbReference>
<dbReference type="InterPro" id="IPR015806">
    <property type="entry name" value="Pyrv_Knase_insert_dom_sf"/>
</dbReference>
<evidence type="ECO:0000256" key="2">
    <source>
        <dbReference type="ARBA" id="ARBA00008663"/>
    </source>
</evidence>
<keyword evidence="5" id="KW-0479">Metal-binding</keyword>
<dbReference type="PANTHER" id="PTHR11817">
    <property type="entry name" value="PYRUVATE KINASE"/>
    <property type="match status" value="1"/>
</dbReference>
<name>A0A4R4D3V4_9PROT</name>
<evidence type="ECO:0000256" key="7">
    <source>
        <dbReference type="ARBA" id="ARBA00022777"/>
    </source>
</evidence>
<evidence type="ECO:0000259" key="13">
    <source>
        <dbReference type="Pfam" id="PF00224"/>
    </source>
</evidence>
<protein>
    <recommendedName>
        <fullName evidence="3 12">Pyruvate kinase</fullName>
        <ecNumber evidence="3 12">2.7.1.40</ecNumber>
    </recommendedName>
</protein>
<keyword evidence="9 12" id="KW-0460">Magnesium</keyword>
<dbReference type="EMBL" id="SKBM01000054">
    <property type="protein sequence ID" value="TCZ51777.1"/>
    <property type="molecule type" value="Genomic_DNA"/>
</dbReference>
<keyword evidence="15" id="KW-1185">Reference proteome</keyword>
<dbReference type="OrthoDB" id="9812123at2"/>
<evidence type="ECO:0000313" key="15">
    <source>
        <dbReference type="Proteomes" id="UP000295023"/>
    </source>
</evidence>
<dbReference type="AlphaFoldDB" id="A0A4R4D3V4"/>
<evidence type="ECO:0000256" key="6">
    <source>
        <dbReference type="ARBA" id="ARBA00022741"/>
    </source>
</evidence>
<keyword evidence="6" id="KW-0547">Nucleotide-binding</keyword>
<gene>
    <name evidence="14" type="ORF">EXY23_26765</name>
</gene>
<comment type="pathway">
    <text evidence="1 12">Carbohydrate degradation; glycolysis; pyruvate from D-glyceraldehyde 3-phosphate: step 5/5.</text>
</comment>
<keyword evidence="8" id="KW-0067">ATP-binding</keyword>
<evidence type="ECO:0000256" key="3">
    <source>
        <dbReference type="ARBA" id="ARBA00012142"/>
    </source>
</evidence>
<dbReference type="Proteomes" id="UP000295023">
    <property type="component" value="Unassembled WGS sequence"/>
</dbReference>
<dbReference type="PRINTS" id="PR01050">
    <property type="entry name" value="PYRUVTKNASE"/>
</dbReference>
<evidence type="ECO:0000256" key="1">
    <source>
        <dbReference type="ARBA" id="ARBA00004997"/>
    </source>
</evidence>
<dbReference type="InterPro" id="IPR040442">
    <property type="entry name" value="Pyrv_kinase-like_dom_sf"/>
</dbReference>
<dbReference type="GO" id="GO:0016301">
    <property type="term" value="F:kinase activity"/>
    <property type="evidence" value="ECO:0007669"/>
    <property type="project" value="UniProtKB-KW"/>
</dbReference>
<evidence type="ECO:0000256" key="12">
    <source>
        <dbReference type="RuleBase" id="RU000504"/>
    </source>
</evidence>
<organism evidence="14 15">
    <name type="scientific">Roseicella aquatilis</name>
    <dbReference type="NCBI Taxonomy" id="2527868"/>
    <lineage>
        <taxon>Bacteria</taxon>
        <taxon>Pseudomonadati</taxon>
        <taxon>Pseudomonadota</taxon>
        <taxon>Alphaproteobacteria</taxon>
        <taxon>Acetobacterales</taxon>
        <taxon>Roseomonadaceae</taxon>
        <taxon>Roseicella</taxon>
    </lineage>
</organism>
<dbReference type="InterPro" id="IPR015793">
    <property type="entry name" value="Pyrv_Knase_brl"/>
</dbReference>
<sequence>MGQGSTPDPASLRADIDTLITTVHQEGHAIASSWAEWLIRPDYIASAENLASYLALRHRDLRPLQRPLMTLGLSSLGRLESRVLPTLHAVRATLTVLAGQSAASWPPAEAFFAGEQRLGQHTRTVLGPASAHRPVRLLVTCPTEAADDPSFMVELANRGVEAVRINCAHDDAAAWSRMVAHIRAAEATTGRSMKILMDLAGPKIRTGEVRSPENQKHVGVDALLAVVAPGKLDHVAAQDTCFAVECTLPEIVGMVEKGHRLFVDDGKIGAFVERVEGWGFLARVTSAAGEGVKLKPEKGLNFPDTALQCAALTEKDREALDFVARHADGIGYSFVQSAGDVAALQDELAVRRPHDWQQLSLILKIETTRAVRALPEIVVRAAGQQPAAIMIARGDLAVEIGFARLAEMQEEILWIGEAAHLPVIWATQVLEHLVKKGTPLRGEMTDAAMAARAECVMLNKGPYLFKAIAELDALLGRMDEHQHKKTPKLRRLTSW</sequence>
<keyword evidence="11 14" id="KW-0670">Pyruvate</keyword>
<reference evidence="14 15" key="1">
    <citation type="submission" date="2019-03" db="EMBL/GenBank/DDBJ databases">
        <title>Paracraurococcus aquatilis NE82 genome sequence.</title>
        <authorList>
            <person name="Zhao Y."/>
            <person name="Du Z."/>
        </authorList>
    </citation>
    <scope>NUCLEOTIDE SEQUENCE [LARGE SCALE GENOMIC DNA]</scope>
    <source>
        <strain evidence="14 15">NE82</strain>
    </source>
</reference>
<dbReference type="SUPFAM" id="SSF50800">
    <property type="entry name" value="PK beta-barrel domain-like"/>
    <property type="match status" value="1"/>
</dbReference>
<dbReference type="InterPro" id="IPR011037">
    <property type="entry name" value="Pyrv_Knase-like_insert_dom_sf"/>
</dbReference>
<dbReference type="Gene3D" id="3.20.20.60">
    <property type="entry name" value="Phosphoenolpyruvate-binding domains"/>
    <property type="match status" value="1"/>
</dbReference>
<proteinExistence type="inferred from homology"/>
<feature type="domain" description="Pyruvate kinase barrel" evidence="13">
    <location>
        <begin position="146"/>
        <end position="459"/>
    </location>
</feature>
<keyword evidence="4 12" id="KW-0808">Transferase</keyword>
<evidence type="ECO:0000256" key="9">
    <source>
        <dbReference type="ARBA" id="ARBA00022842"/>
    </source>
</evidence>
<evidence type="ECO:0000256" key="8">
    <source>
        <dbReference type="ARBA" id="ARBA00022840"/>
    </source>
</evidence>
<dbReference type="GO" id="GO:0004743">
    <property type="term" value="F:pyruvate kinase activity"/>
    <property type="evidence" value="ECO:0007669"/>
    <property type="project" value="UniProtKB-EC"/>
</dbReference>
<comment type="similarity">
    <text evidence="2 12">Belongs to the pyruvate kinase family.</text>
</comment>
<comment type="catalytic activity">
    <reaction evidence="12">
        <text>pyruvate + ATP = phosphoenolpyruvate + ADP + H(+)</text>
        <dbReference type="Rhea" id="RHEA:18157"/>
        <dbReference type="ChEBI" id="CHEBI:15361"/>
        <dbReference type="ChEBI" id="CHEBI:15378"/>
        <dbReference type="ChEBI" id="CHEBI:30616"/>
        <dbReference type="ChEBI" id="CHEBI:58702"/>
        <dbReference type="ChEBI" id="CHEBI:456216"/>
        <dbReference type="EC" id="2.7.1.40"/>
    </reaction>
</comment>
<dbReference type="UniPathway" id="UPA00109">
    <property type="reaction ID" value="UER00188"/>
</dbReference>
<dbReference type="GO" id="GO:0000287">
    <property type="term" value="F:magnesium ion binding"/>
    <property type="evidence" value="ECO:0007669"/>
    <property type="project" value="InterPro"/>
</dbReference>
<dbReference type="EC" id="2.7.1.40" evidence="3 12"/>
<evidence type="ECO:0000256" key="5">
    <source>
        <dbReference type="ARBA" id="ARBA00022723"/>
    </source>
</evidence>
<dbReference type="InterPro" id="IPR001697">
    <property type="entry name" value="Pyr_Knase"/>
</dbReference>
<evidence type="ECO:0000313" key="14">
    <source>
        <dbReference type="EMBL" id="TCZ51777.1"/>
    </source>
</evidence>